<comment type="caution">
    <text evidence="1">The sequence shown here is derived from an EMBL/GenBank/DDBJ whole genome shotgun (WGS) entry which is preliminary data.</text>
</comment>
<evidence type="ECO:0000313" key="1">
    <source>
        <dbReference type="EMBL" id="MBD7985071.1"/>
    </source>
</evidence>
<dbReference type="Gene3D" id="1.10.10.10">
    <property type="entry name" value="Winged helix-like DNA-binding domain superfamily/Winged helix DNA-binding domain"/>
    <property type="match status" value="1"/>
</dbReference>
<protein>
    <submittedName>
        <fullName evidence="1">HTH domain-containing protein</fullName>
    </submittedName>
</protein>
<evidence type="ECO:0000313" key="2">
    <source>
        <dbReference type="Proteomes" id="UP000626786"/>
    </source>
</evidence>
<gene>
    <name evidence="1" type="ORF">H9649_10775</name>
</gene>
<sequence length="414" mass="46738">MRIKIAVIGSVHFCKRVERLVVNATHLQIECHTYEEPNEAAQLLKKLQPSDAILFSGSLPYMYAKESIQQINVPTDYLKQDETAISTTLLYSLSKQQRPLHRISIDVAERLQIENVLTDLNETSSKPYIHVLAENESITELVAFHRNLLDENQTDLAITSVHAVYEQLQKMGYNVLMMIDPVSSILRSLYDIQQQAILKKSSSAQIAVGIIQSTDLSIKPFISEIATLLHAHWSEKNGEYSLFTTMGNIYSSMGQQEFLALHNSLPSTVKMAFGCGESTMIAADHARLALNFIQASEPNSFYILDANKKLHGPYPQSDNVLDMKVDHPTLVAMAEKTKLGPSNISKLLLFSNSRSTTQFSANDLAIYLNVSRRTAERTLKKLMEFDYVKVIGEEMTYKQGRPRALYEFNFSTYL</sequence>
<dbReference type="RefSeq" id="WP_191694875.1">
    <property type="nucleotide sequence ID" value="NZ_JACSQN010000009.1"/>
</dbReference>
<name>A0ABR8UAN4_9BACL</name>
<dbReference type="EMBL" id="JACSQN010000009">
    <property type="protein sequence ID" value="MBD7985071.1"/>
    <property type="molecule type" value="Genomic_DNA"/>
</dbReference>
<organism evidence="1 2">
    <name type="scientific">Sporosarcina quadrami</name>
    <dbReference type="NCBI Taxonomy" id="2762234"/>
    <lineage>
        <taxon>Bacteria</taxon>
        <taxon>Bacillati</taxon>
        <taxon>Bacillota</taxon>
        <taxon>Bacilli</taxon>
        <taxon>Bacillales</taxon>
        <taxon>Caryophanaceae</taxon>
        <taxon>Sporosarcina</taxon>
    </lineage>
</organism>
<accession>A0ABR8UAN4</accession>
<dbReference type="InterPro" id="IPR036388">
    <property type="entry name" value="WH-like_DNA-bd_sf"/>
</dbReference>
<reference evidence="1 2" key="1">
    <citation type="submission" date="2020-08" db="EMBL/GenBank/DDBJ databases">
        <title>A Genomic Blueprint of the Chicken Gut Microbiome.</title>
        <authorList>
            <person name="Gilroy R."/>
            <person name="Ravi A."/>
            <person name="Getino M."/>
            <person name="Pursley I."/>
            <person name="Horton D.L."/>
            <person name="Alikhan N.-F."/>
            <person name="Baker D."/>
            <person name="Gharbi K."/>
            <person name="Hall N."/>
            <person name="Watson M."/>
            <person name="Adriaenssens E.M."/>
            <person name="Foster-Nyarko E."/>
            <person name="Jarju S."/>
            <person name="Secka A."/>
            <person name="Antonio M."/>
            <person name="Oren A."/>
            <person name="Chaudhuri R."/>
            <person name="La Ragione R.M."/>
            <person name="Hildebrand F."/>
            <person name="Pallen M.J."/>
        </authorList>
    </citation>
    <scope>NUCLEOTIDE SEQUENCE [LARGE SCALE GENOMIC DNA]</scope>
    <source>
        <strain evidence="1 2">Sa2YVA2</strain>
    </source>
</reference>
<proteinExistence type="predicted"/>
<dbReference type="Proteomes" id="UP000626786">
    <property type="component" value="Unassembled WGS sequence"/>
</dbReference>
<keyword evidence="2" id="KW-1185">Reference proteome</keyword>